<accession>A0A813M9S5</accession>
<comment type="subcellular location">
    <subcellularLocation>
        <location evidence="1">Nucleus</location>
    </subcellularLocation>
</comment>
<evidence type="ECO:0000313" key="9">
    <source>
        <dbReference type="Proteomes" id="UP000663879"/>
    </source>
</evidence>
<dbReference type="GO" id="GO:0016592">
    <property type="term" value="C:mediator complex"/>
    <property type="evidence" value="ECO:0007669"/>
    <property type="project" value="InterPro"/>
</dbReference>
<keyword evidence="4" id="KW-0010">Activator</keyword>
<keyword evidence="5" id="KW-0804">Transcription</keyword>
<dbReference type="Pfam" id="PF05669">
    <property type="entry name" value="Med31"/>
    <property type="match status" value="1"/>
</dbReference>
<feature type="compositionally biased region" description="Polar residues" evidence="7">
    <location>
        <begin position="29"/>
        <end position="44"/>
    </location>
</feature>
<dbReference type="GO" id="GO:0003712">
    <property type="term" value="F:transcription coregulator activity"/>
    <property type="evidence" value="ECO:0007669"/>
    <property type="project" value="InterPro"/>
</dbReference>
<evidence type="ECO:0000256" key="5">
    <source>
        <dbReference type="ARBA" id="ARBA00023163"/>
    </source>
</evidence>
<dbReference type="Gene3D" id="1.10.10.1340">
    <property type="entry name" value="Mediator of RNA polymerase II, submodule Med31 (Soh1)"/>
    <property type="match status" value="1"/>
</dbReference>
<feature type="region of interest" description="Disordered" evidence="7">
    <location>
        <begin position="247"/>
        <end position="278"/>
    </location>
</feature>
<feature type="compositionally biased region" description="Low complexity" evidence="7">
    <location>
        <begin position="100"/>
        <end position="111"/>
    </location>
</feature>
<keyword evidence="6" id="KW-0539">Nucleus</keyword>
<feature type="region of interest" description="Disordered" evidence="7">
    <location>
        <begin position="1"/>
        <end position="205"/>
    </location>
</feature>
<dbReference type="GO" id="GO:0006355">
    <property type="term" value="P:regulation of DNA-templated transcription"/>
    <property type="evidence" value="ECO:0007669"/>
    <property type="project" value="InterPro"/>
</dbReference>
<dbReference type="OrthoDB" id="10257739at2759"/>
<dbReference type="EMBL" id="CAJNOC010000149">
    <property type="protein sequence ID" value="CAF0719659.1"/>
    <property type="molecule type" value="Genomic_DNA"/>
</dbReference>
<feature type="compositionally biased region" description="Low complexity" evidence="7">
    <location>
        <begin position="194"/>
        <end position="205"/>
    </location>
</feature>
<evidence type="ECO:0000256" key="3">
    <source>
        <dbReference type="ARBA" id="ARBA00023015"/>
    </source>
</evidence>
<feature type="compositionally biased region" description="Polar residues" evidence="7">
    <location>
        <begin position="117"/>
        <end position="161"/>
    </location>
</feature>
<proteinExistence type="inferred from homology"/>
<comment type="similarity">
    <text evidence="2">Belongs to the Mediator complex subunit 31 family.</text>
</comment>
<feature type="compositionally biased region" description="Low complexity" evidence="7">
    <location>
        <begin position="48"/>
        <end position="76"/>
    </location>
</feature>
<dbReference type="AlphaFoldDB" id="A0A813M9S5"/>
<dbReference type="Proteomes" id="UP000663879">
    <property type="component" value="Unassembled WGS sequence"/>
</dbReference>
<dbReference type="PANTHER" id="PTHR13186">
    <property type="entry name" value="MEDIATOR OF RNA POLYMERASE II TRANSCRIPTION SUBUNIT 31"/>
    <property type="match status" value="1"/>
</dbReference>
<organism evidence="8 9">
    <name type="scientific">Brachionus calyciflorus</name>
    <dbReference type="NCBI Taxonomy" id="104777"/>
    <lineage>
        <taxon>Eukaryota</taxon>
        <taxon>Metazoa</taxon>
        <taxon>Spiralia</taxon>
        <taxon>Gnathifera</taxon>
        <taxon>Rotifera</taxon>
        <taxon>Eurotatoria</taxon>
        <taxon>Monogononta</taxon>
        <taxon>Pseudotrocha</taxon>
        <taxon>Ploima</taxon>
        <taxon>Brachionidae</taxon>
        <taxon>Brachionus</taxon>
    </lineage>
</organism>
<evidence type="ECO:0008006" key="10">
    <source>
        <dbReference type="Google" id="ProtNLM"/>
    </source>
</evidence>
<reference evidence="8" key="1">
    <citation type="submission" date="2021-02" db="EMBL/GenBank/DDBJ databases">
        <authorList>
            <person name="Nowell W R."/>
        </authorList>
    </citation>
    <scope>NUCLEOTIDE SEQUENCE</scope>
    <source>
        <strain evidence="8">Ploen Becks lab</strain>
    </source>
</reference>
<dbReference type="InterPro" id="IPR038089">
    <property type="entry name" value="Med31_sf"/>
</dbReference>
<feature type="compositionally biased region" description="Low complexity" evidence="7">
    <location>
        <begin position="247"/>
        <end position="258"/>
    </location>
</feature>
<dbReference type="InterPro" id="IPR008831">
    <property type="entry name" value="Mediator_Med31"/>
</dbReference>
<feature type="compositionally biased region" description="Basic and acidic residues" evidence="7">
    <location>
        <begin position="259"/>
        <end position="278"/>
    </location>
</feature>
<comment type="caution">
    <text evidence="8">The sequence shown here is derived from an EMBL/GenBank/DDBJ whole genome shotgun (WGS) entry which is preliminary data.</text>
</comment>
<feature type="compositionally biased region" description="Low complexity" evidence="7">
    <location>
        <begin position="169"/>
        <end position="184"/>
    </location>
</feature>
<evidence type="ECO:0000313" key="8">
    <source>
        <dbReference type="EMBL" id="CAF0719659.1"/>
    </source>
</evidence>
<sequence length="448" mass="52579">MSSSSGTPMGNPVVQGNVATPNPIGPPQYYQSRYPNPMSVQSVPSPAPINSPMIPIQQQQQLAPPYQSINSPNVNQQPPPPNYQHNLNSPMAPHVQQHTQSPMMPQSVQSQHLYSPMPTNQLNSNLNSPLTHQYQINSPMPNQSPITTNTPQQHYQSMSINSPHPPLTPQQQQYHQQMHHSNSSIPSTPTMMVNSPYNNNSYNQYNHHYQSQDQFNTSQNYQQQQQHNYDLNYMDNTDYYNQQYMLKQQQQQQQQQQQLRERERELEKEREQKRKELNEKQQRKRFLVELEFVQCLANPNYLHYLAKQGMFENDSFKNYLKYLLYWKRPEYIQFIRYPECLFFLDLLQNDELQQMIKDKNCVNFICEQQMYQHKYHNNNQENFLKTVKAMNSSTKIKQDTDITENNINNTQGVVSINNSEKLADEIKKLNSQKNINSTRSNSISKSKS</sequence>
<evidence type="ECO:0000256" key="4">
    <source>
        <dbReference type="ARBA" id="ARBA00023159"/>
    </source>
</evidence>
<evidence type="ECO:0000256" key="6">
    <source>
        <dbReference type="ARBA" id="ARBA00023242"/>
    </source>
</evidence>
<keyword evidence="9" id="KW-1185">Reference proteome</keyword>
<gene>
    <name evidence="8" type="ORF">OXX778_LOCUS2059</name>
</gene>
<protein>
    <recommendedName>
        <fullName evidence="10">Mediator of RNA polymerase II transcription subunit 31</fullName>
    </recommendedName>
</protein>
<evidence type="ECO:0000256" key="1">
    <source>
        <dbReference type="ARBA" id="ARBA00004123"/>
    </source>
</evidence>
<evidence type="ECO:0000256" key="7">
    <source>
        <dbReference type="SAM" id="MobiDB-lite"/>
    </source>
</evidence>
<keyword evidence="3" id="KW-0805">Transcription regulation</keyword>
<evidence type="ECO:0000256" key="2">
    <source>
        <dbReference type="ARBA" id="ARBA00006378"/>
    </source>
</evidence>
<name>A0A813M9S5_9BILA</name>